<comment type="caution">
    <text evidence="2">The sequence shown here is derived from an EMBL/GenBank/DDBJ whole genome shotgun (WGS) entry which is preliminary data.</text>
</comment>
<dbReference type="GO" id="GO:0009279">
    <property type="term" value="C:cell outer membrane"/>
    <property type="evidence" value="ECO:0007669"/>
    <property type="project" value="InterPro"/>
</dbReference>
<evidence type="ECO:0000313" key="2">
    <source>
        <dbReference type="EMBL" id="NMM43910.1"/>
    </source>
</evidence>
<evidence type="ECO:0000256" key="1">
    <source>
        <dbReference type="SAM" id="SignalP"/>
    </source>
</evidence>
<feature type="chain" id="PRO_5030511834" evidence="1">
    <location>
        <begin position="22"/>
        <end position="232"/>
    </location>
</feature>
<dbReference type="Proteomes" id="UP000539372">
    <property type="component" value="Unassembled WGS sequence"/>
</dbReference>
<dbReference type="GO" id="GO:0005507">
    <property type="term" value="F:copper ion binding"/>
    <property type="evidence" value="ECO:0007669"/>
    <property type="project" value="InterPro"/>
</dbReference>
<dbReference type="AlphaFoldDB" id="A0A7Y0HDQ7"/>
<protein>
    <submittedName>
        <fullName evidence="2">Copper resistance protein B</fullName>
    </submittedName>
</protein>
<sequence length="232" mass="25816">MIKRTLIAAAFTLAGVTAASAEPLIWGVDVEKFEYRLGEQNGNAYAWDFDALVGTDEMKFVWRSEAEYATDERSFEVLDNQARVQIPVSTFFDGVVGVLASTPKGPDRFYGVLGLHGLAKQWFEVDMDLYVSNKPFARAEIDYEGLITNRVTLTPSWEVTLPLKDDPVIGLGAGGIKSEIGLRLSYDLVDRLLSPYVGVHYESTYGDTARYRSEDGKSRDATYLVTGLKMLF</sequence>
<dbReference type="Pfam" id="PF05275">
    <property type="entry name" value="CopB"/>
    <property type="match status" value="1"/>
</dbReference>
<keyword evidence="1" id="KW-0732">Signal</keyword>
<name>A0A7Y0HDQ7_9PROT</name>
<proteinExistence type="predicted"/>
<dbReference type="RefSeq" id="WP_169624230.1">
    <property type="nucleotide sequence ID" value="NZ_JABBNT010000002.1"/>
</dbReference>
<feature type="signal peptide" evidence="1">
    <location>
        <begin position="1"/>
        <end position="21"/>
    </location>
</feature>
<reference evidence="2 3" key="1">
    <citation type="submission" date="2020-04" db="EMBL/GenBank/DDBJ databases">
        <title>Rhodospirillaceae bacterium KN72 isolated from deep sea.</title>
        <authorList>
            <person name="Zhang D.-C."/>
        </authorList>
    </citation>
    <scope>NUCLEOTIDE SEQUENCE [LARGE SCALE GENOMIC DNA]</scope>
    <source>
        <strain evidence="2 3">KN72</strain>
    </source>
</reference>
<accession>A0A7Y0HDQ7</accession>
<evidence type="ECO:0000313" key="3">
    <source>
        <dbReference type="Proteomes" id="UP000539372"/>
    </source>
</evidence>
<dbReference type="EMBL" id="JABBNT010000002">
    <property type="protein sequence ID" value="NMM43910.1"/>
    <property type="molecule type" value="Genomic_DNA"/>
</dbReference>
<gene>
    <name evidence="2" type="ORF">HH303_05450</name>
</gene>
<keyword evidence="3" id="KW-1185">Reference proteome</keyword>
<dbReference type="GO" id="GO:0006878">
    <property type="term" value="P:intracellular copper ion homeostasis"/>
    <property type="evidence" value="ECO:0007669"/>
    <property type="project" value="InterPro"/>
</dbReference>
<dbReference type="InterPro" id="IPR007939">
    <property type="entry name" value="Cu-R_B_prcur"/>
</dbReference>
<organism evidence="2 3">
    <name type="scientific">Pacificispira spongiicola</name>
    <dbReference type="NCBI Taxonomy" id="2729598"/>
    <lineage>
        <taxon>Bacteria</taxon>
        <taxon>Pseudomonadati</taxon>
        <taxon>Pseudomonadota</taxon>
        <taxon>Alphaproteobacteria</taxon>
        <taxon>Rhodospirillales</taxon>
        <taxon>Rhodospirillaceae</taxon>
        <taxon>Pacificispira</taxon>
    </lineage>
</organism>